<feature type="region of interest" description="Disordered" evidence="1">
    <location>
        <begin position="424"/>
        <end position="483"/>
    </location>
</feature>
<dbReference type="GeneID" id="89935968"/>
<feature type="compositionally biased region" description="Acidic residues" evidence="1">
    <location>
        <begin position="143"/>
        <end position="154"/>
    </location>
</feature>
<protein>
    <submittedName>
        <fullName evidence="2">Uncharacterized protein</fullName>
    </submittedName>
</protein>
<evidence type="ECO:0000313" key="2">
    <source>
        <dbReference type="EMBL" id="KAK4110960.1"/>
    </source>
</evidence>
<sequence>MGQPSLNPVASCYNPNGWQPPRGRRETQGCDPFFKSAQWSADGTTLFTSSSSNRICTFVLPENLLEPRQGPITLDVHGTLVLPEPTSAIAPCPYFALEHPSTQVLLTASTDHPIHLHHAFPPRPASASSSLSSPPSPFATTTPDEDDNDGQEDAPTEHQPKLLASFHLIKQETEAYLPVTSLIWPRPGTHFIAGTANLLAVYDVSRPASTPLLSVPTIPSTRHLAKGGGVGMRGTVAALAAASQPDGLGWGVVAAGTWTRNLGLYDLARAGSGACIATWSVAPAAKEAGVGGRGVVQTVWSPCGRYLLINERGANGLLVYDVRGRHRLLACLEGRSGETNQRLSCDVFRGSEETGGFEVWAGTKDGGVVLWEGVGNCDGGVAPSWEWKVHGSAVGSTAMHMSGSVVATCSGSWKIADEDYYSSDISGSSDSSDESDSDEASGLRSKPKPRIVVQETSLKVWSIGPSDSPQVERRAPDEQESEP</sequence>
<dbReference type="SUPFAM" id="SSF50978">
    <property type="entry name" value="WD40 repeat-like"/>
    <property type="match status" value="1"/>
</dbReference>
<dbReference type="Gene3D" id="2.130.10.10">
    <property type="entry name" value="YVTN repeat-like/Quinoprotein amine dehydrogenase"/>
    <property type="match status" value="1"/>
</dbReference>
<feature type="region of interest" description="Disordered" evidence="1">
    <location>
        <begin position="116"/>
        <end position="156"/>
    </location>
</feature>
<gene>
    <name evidence="2" type="ORF">N656DRAFT_712734</name>
</gene>
<feature type="compositionally biased region" description="Polar residues" evidence="1">
    <location>
        <begin position="1"/>
        <end position="17"/>
    </location>
</feature>
<evidence type="ECO:0000256" key="1">
    <source>
        <dbReference type="SAM" id="MobiDB-lite"/>
    </source>
</evidence>
<proteinExistence type="predicted"/>
<feature type="compositionally biased region" description="Low complexity" evidence="1">
    <location>
        <begin position="125"/>
        <end position="142"/>
    </location>
</feature>
<dbReference type="PANTHER" id="PTHR13211:SF0">
    <property type="entry name" value="TELOMERASE CAJAL BODY PROTEIN 1"/>
    <property type="match status" value="1"/>
</dbReference>
<name>A0AAN6QP88_9PEZI</name>
<dbReference type="InterPro" id="IPR036322">
    <property type="entry name" value="WD40_repeat_dom_sf"/>
</dbReference>
<dbReference type="AlphaFoldDB" id="A0AAN6QP88"/>
<evidence type="ECO:0000313" key="3">
    <source>
        <dbReference type="Proteomes" id="UP001302812"/>
    </source>
</evidence>
<reference evidence="2" key="2">
    <citation type="submission" date="2023-05" db="EMBL/GenBank/DDBJ databases">
        <authorList>
            <consortium name="Lawrence Berkeley National Laboratory"/>
            <person name="Steindorff A."/>
            <person name="Hensen N."/>
            <person name="Bonometti L."/>
            <person name="Westerberg I."/>
            <person name="Brannstrom I.O."/>
            <person name="Guillou S."/>
            <person name="Cros-Aarteil S."/>
            <person name="Calhoun S."/>
            <person name="Haridas S."/>
            <person name="Kuo A."/>
            <person name="Mondo S."/>
            <person name="Pangilinan J."/>
            <person name="Riley R."/>
            <person name="Labutti K."/>
            <person name="Andreopoulos B."/>
            <person name="Lipzen A."/>
            <person name="Chen C."/>
            <person name="Yanf M."/>
            <person name="Daum C."/>
            <person name="Ng V."/>
            <person name="Clum A."/>
            <person name="Ohm R."/>
            <person name="Martin F."/>
            <person name="Silar P."/>
            <person name="Natvig D."/>
            <person name="Lalanne C."/>
            <person name="Gautier V."/>
            <person name="Ament-Velasquez S.L."/>
            <person name="Kruys A."/>
            <person name="Hutchinson M.I."/>
            <person name="Powell A.J."/>
            <person name="Barry K."/>
            <person name="Miller A.N."/>
            <person name="Grigoriev I.V."/>
            <person name="Debuchy R."/>
            <person name="Gladieux P."/>
            <person name="Thoren M.H."/>
            <person name="Johannesson H."/>
        </authorList>
    </citation>
    <scope>NUCLEOTIDE SEQUENCE</scope>
    <source>
        <strain evidence="2">CBS 508.74</strain>
    </source>
</reference>
<comment type="caution">
    <text evidence="2">The sequence shown here is derived from an EMBL/GenBank/DDBJ whole genome shotgun (WGS) entry which is preliminary data.</text>
</comment>
<reference evidence="2" key="1">
    <citation type="journal article" date="2023" name="Mol. Phylogenet. Evol.">
        <title>Genome-scale phylogeny and comparative genomics of the fungal order Sordariales.</title>
        <authorList>
            <person name="Hensen N."/>
            <person name="Bonometti L."/>
            <person name="Westerberg I."/>
            <person name="Brannstrom I.O."/>
            <person name="Guillou S."/>
            <person name="Cros-Aarteil S."/>
            <person name="Calhoun S."/>
            <person name="Haridas S."/>
            <person name="Kuo A."/>
            <person name="Mondo S."/>
            <person name="Pangilinan J."/>
            <person name="Riley R."/>
            <person name="LaButti K."/>
            <person name="Andreopoulos B."/>
            <person name="Lipzen A."/>
            <person name="Chen C."/>
            <person name="Yan M."/>
            <person name="Daum C."/>
            <person name="Ng V."/>
            <person name="Clum A."/>
            <person name="Steindorff A."/>
            <person name="Ohm R.A."/>
            <person name="Martin F."/>
            <person name="Silar P."/>
            <person name="Natvig D.O."/>
            <person name="Lalanne C."/>
            <person name="Gautier V."/>
            <person name="Ament-Velasquez S.L."/>
            <person name="Kruys A."/>
            <person name="Hutchinson M.I."/>
            <person name="Powell A.J."/>
            <person name="Barry K."/>
            <person name="Miller A.N."/>
            <person name="Grigoriev I.V."/>
            <person name="Debuchy R."/>
            <person name="Gladieux P."/>
            <person name="Hiltunen Thoren M."/>
            <person name="Johannesson H."/>
        </authorList>
    </citation>
    <scope>NUCLEOTIDE SEQUENCE</scope>
    <source>
        <strain evidence="2">CBS 508.74</strain>
    </source>
</reference>
<organism evidence="2 3">
    <name type="scientific">Canariomyces notabilis</name>
    <dbReference type="NCBI Taxonomy" id="2074819"/>
    <lineage>
        <taxon>Eukaryota</taxon>
        <taxon>Fungi</taxon>
        <taxon>Dikarya</taxon>
        <taxon>Ascomycota</taxon>
        <taxon>Pezizomycotina</taxon>
        <taxon>Sordariomycetes</taxon>
        <taxon>Sordariomycetidae</taxon>
        <taxon>Sordariales</taxon>
        <taxon>Chaetomiaceae</taxon>
        <taxon>Canariomyces</taxon>
    </lineage>
</organism>
<dbReference type="RefSeq" id="XP_064668530.1">
    <property type="nucleotide sequence ID" value="XM_064811843.1"/>
</dbReference>
<accession>A0AAN6QP88</accession>
<feature type="region of interest" description="Disordered" evidence="1">
    <location>
        <begin position="1"/>
        <end position="25"/>
    </location>
</feature>
<feature type="compositionally biased region" description="Polar residues" evidence="1">
    <location>
        <begin position="454"/>
        <end position="469"/>
    </location>
</feature>
<dbReference type="PANTHER" id="PTHR13211">
    <property type="entry name" value="TELOMERASE CAJAL BODY PROTEIN 1"/>
    <property type="match status" value="1"/>
</dbReference>
<dbReference type="InterPro" id="IPR051150">
    <property type="entry name" value="SWT21/TCAB1_mRNA_Telomere"/>
</dbReference>
<keyword evidence="3" id="KW-1185">Reference proteome</keyword>
<dbReference type="EMBL" id="MU853348">
    <property type="protein sequence ID" value="KAK4110960.1"/>
    <property type="molecule type" value="Genomic_DNA"/>
</dbReference>
<dbReference type="Proteomes" id="UP001302812">
    <property type="component" value="Unassembled WGS sequence"/>
</dbReference>
<dbReference type="InterPro" id="IPR015943">
    <property type="entry name" value="WD40/YVTN_repeat-like_dom_sf"/>
</dbReference>